<feature type="compositionally biased region" description="Polar residues" evidence="12">
    <location>
        <begin position="371"/>
        <end position="386"/>
    </location>
</feature>
<protein>
    <recommendedName>
        <fullName evidence="13">C2H2-type domain-containing protein</fullName>
    </recommendedName>
</protein>
<comment type="caution">
    <text evidence="14">The sequence shown here is derived from an EMBL/GenBank/DDBJ whole genome shotgun (WGS) entry which is preliminary data.</text>
</comment>
<evidence type="ECO:0000256" key="10">
    <source>
        <dbReference type="ARBA" id="ARBA00023242"/>
    </source>
</evidence>
<keyword evidence="4" id="KW-0677">Repeat</keyword>
<dbReference type="PROSITE" id="PS00028">
    <property type="entry name" value="ZINC_FINGER_C2H2_1"/>
    <property type="match status" value="6"/>
</dbReference>
<dbReference type="FunFam" id="3.30.160.60:FF:001157">
    <property type="entry name" value="Zinc finger protein 793"/>
    <property type="match status" value="1"/>
</dbReference>
<name>A0A4S4L1S7_9AGAM</name>
<dbReference type="Proteomes" id="UP000308199">
    <property type="component" value="Unassembled WGS sequence"/>
</dbReference>
<dbReference type="OrthoDB" id="3437960at2759"/>
<gene>
    <name evidence="14" type="ORF">EW145_g4921</name>
</gene>
<comment type="subcellular location">
    <subcellularLocation>
        <location evidence="1">Nucleus</location>
    </subcellularLocation>
</comment>
<evidence type="ECO:0000256" key="6">
    <source>
        <dbReference type="ARBA" id="ARBA00022833"/>
    </source>
</evidence>
<dbReference type="PROSITE" id="PS50157">
    <property type="entry name" value="ZINC_FINGER_C2H2_2"/>
    <property type="match status" value="7"/>
</dbReference>
<dbReference type="PANTHER" id="PTHR45718">
    <property type="entry name" value="TRANSCRIPTIONAL ACTIVATOR CUBITUS INTERRUPTUS"/>
    <property type="match status" value="1"/>
</dbReference>
<dbReference type="InterPro" id="IPR043359">
    <property type="entry name" value="GLI-like"/>
</dbReference>
<evidence type="ECO:0000256" key="8">
    <source>
        <dbReference type="ARBA" id="ARBA00023125"/>
    </source>
</evidence>
<feature type="domain" description="C2H2-type" evidence="13">
    <location>
        <begin position="430"/>
        <end position="460"/>
    </location>
</feature>
<dbReference type="InterPro" id="IPR013087">
    <property type="entry name" value="Znf_C2H2_type"/>
</dbReference>
<keyword evidence="5 11" id="KW-0863">Zinc-finger</keyword>
<feature type="domain" description="C2H2-type" evidence="13">
    <location>
        <begin position="583"/>
        <end position="612"/>
    </location>
</feature>
<feature type="domain" description="C2H2-type" evidence="13">
    <location>
        <begin position="497"/>
        <end position="524"/>
    </location>
</feature>
<evidence type="ECO:0000256" key="11">
    <source>
        <dbReference type="PROSITE-ProRule" id="PRU00042"/>
    </source>
</evidence>
<keyword evidence="7" id="KW-0805">Transcription regulation</keyword>
<feature type="domain" description="C2H2-type" evidence="13">
    <location>
        <begin position="250"/>
        <end position="280"/>
    </location>
</feature>
<evidence type="ECO:0000259" key="13">
    <source>
        <dbReference type="PROSITE" id="PS50157"/>
    </source>
</evidence>
<evidence type="ECO:0000256" key="3">
    <source>
        <dbReference type="ARBA" id="ARBA00022723"/>
    </source>
</evidence>
<evidence type="ECO:0000256" key="12">
    <source>
        <dbReference type="SAM" id="MobiDB-lite"/>
    </source>
</evidence>
<dbReference type="InterPro" id="IPR036236">
    <property type="entry name" value="Znf_C2H2_sf"/>
</dbReference>
<dbReference type="AlphaFoldDB" id="A0A4S4L1S7"/>
<evidence type="ECO:0000256" key="7">
    <source>
        <dbReference type="ARBA" id="ARBA00023015"/>
    </source>
</evidence>
<evidence type="ECO:0000256" key="2">
    <source>
        <dbReference type="ARBA" id="ARBA00006991"/>
    </source>
</evidence>
<feature type="domain" description="C2H2-type" evidence="13">
    <location>
        <begin position="555"/>
        <end position="582"/>
    </location>
</feature>
<proteinExistence type="inferred from homology"/>
<dbReference type="Gene3D" id="3.30.160.60">
    <property type="entry name" value="Classic Zinc Finger"/>
    <property type="match status" value="7"/>
</dbReference>
<keyword evidence="10" id="KW-0539">Nucleus</keyword>
<dbReference type="SMART" id="SM00355">
    <property type="entry name" value="ZnF_C2H2"/>
    <property type="match status" value="7"/>
</dbReference>
<dbReference type="GO" id="GO:0008270">
    <property type="term" value="F:zinc ion binding"/>
    <property type="evidence" value="ECO:0007669"/>
    <property type="project" value="UniProtKB-KW"/>
</dbReference>
<evidence type="ECO:0000256" key="4">
    <source>
        <dbReference type="ARBA" id="ARBA00022737"/>
    </source>
</evidence>
<dbReference type="GO" id="GO:0000981">
    <property type="term" value="F:DNA-binding transcription factor activity, RNA polymerase II-specific"/>
    <property type="evidence" value="ECO:0007669"/>
    <property type="project" value="UniProtKB-ARBA"/>
</dbReference>
<feature type="domain" description="C2H2-type" evidence="13">
    <location>
        <begin position="525"/>
        <end position="554"/>
    </location>
</feature>
<feature type="domain" description="C2H2-type" evidence="13">
    <location>
        <begin position="468"/>
        <end position="496"/>
    </location>
</feature>
<keyword evidence="3" id="KW-0479">Metal-binding</keyword>
<dbReference type="GO" id="GO:0005634">
    <property type="term" value="C:nucleus"/>
    <property type="evidence" value="ECO:0007669"/>
    <property type="project" value="UniProtKB-SubCell"/>
</dbReference>
<dbReference type="EMBL" id="SGPK01000274">
    <property type="protein sequence ID" value="THH05266.1"/>
    <property type="molecule type" value="Genomic_DNA"/>
</dbReference>
<dbReference type="SUPFAM" id="SSF57667">
    <property type="entry name" value="beta-beta-alpha zinc fingers"/>
    <property type="match status" value="5"/>
</dbReference>
<evidence type="ECO:0000313" key="14">
    <source>
        <dbReference type="EMBL" id="THH05266.1"/>
    </source>
</evidence>
<dbReference type="Pfam" id="PF00096">
    <property type="entry name" value="zf-C2H2"/>
    <property type="match status" value="3"/>
</dbReference>
<evidence type="ECO:0000256" key="5">
    <source>
        <dbReference type="ARBA" id="ARBA00022771"/>
    </source>
</evidence>
<evidence type="ECO:0000256" key="9">
    <source>
        <dbReference type="ARBA" id="ARBA00023163"/>
    </source>
</evidence>
<evidence type="ECO:0000313" key="15">
    <source>
        <dbReference type="Proteomes" id="UP000308199"/>
    </source>
</evidence>
<accession>A0A4S4L1S7</accession>
<dbReference type="FunFam" id="3.30.160.60:FF:001370">
    <property type="entry name" value="Zinc finger protein"/>
    <property type="match status" value="1"/>
</dbReference>
<feature type="region of interest" description="Disordered" evidence="12">
    <location>
        <begin position="367"/>
        <end position="388"/>
    </location>
</feature>
<organism evidence="14 15">
    <name type="scientific">Phellinidium pouzarii</name>
    <dbReference type="NCBI Taxonomy" id="167371"/>
    <lineage>
        <taxon>Eukaryota</taxon>
        <taxon>Fungi</taxon>
        <taxon>Dikarya</taxon>
        <taxon>Basidiomycota</taxon>
        <taxon>Agaricomycotina</taxon>
        <taxon>Agaricomycetes</taxon>
        <taxon>Hymenochaetales</taxon>
        <taxon>Hymenochaetaceae</taxon>
        <taxon>Phellinidium</taxon>
    </lineage>
</organism>
<keyword evidence="8" id="KW-0238">DNA-binding</keyword>
<evidence type="ECO:0000256" key="1">
    <source>
        <dbReference type="ARBA" id="ARBA00004123"/>
    </source>
</evidence>
<dbReference type="GO" id="GO:0000978">
    <property type="term" value="F:RNA polymerase II cis-regulatory region sequence-specific DNA binding"/>
    <property type="evidence" value="ECO:0007669"/>
    <property type="project" value="TreeGrafter"/>
</dbReference>
<dbReference type="PANTHER" id="PTHR45718:SF4">
    <property type="entry name" value="TRANSCRIPTIONAL ACTIVATOR CUBITUS INTERRUPTUS"/>
    <property type="match status" value="1"/>
</dbReference>
<keyword evidence="9" id="KW-0804">Transcription</keyword>
<dbReference type="FunFam" id="3.30.160.60:FF:000125">
    <property type="entry name" value="Putative zinc finger protein 143"/>
    <property type="match status" value="2"/>
</dbReference>
<comment type="similarity">
    <text evidence="2">Belongs to the krueppel C2H2-type zinc-finger protein family.</text>
</comment>
<keyword evidence="15" id="KW-1185">Reference proteome</keyword>
<keyword evidence="6" id="KW-0862">Zinc</keyword>
<reference evidence="14 15" key="1">
    <citation type="submission" date="2019-02" db="EMBL/GenBank/DDBJ databases">
        <title>Genome sequencing of the rare red list fungi Phellinidium pouzarii.</title>
        <authorList>
            <person name="Buettner E."/>
            <person name="Kellner H."/>
        </authorList>
    </citation>
    <scope>NUCLEOTIDE SEQUENCE [LARGE SCALE GENOMIC DNA]</scope>
    <source>
        <strain evidence="14 15">DSM 108285</strain>
    </source>
</reference>
<dbReference type="GO" id="GO:0007224">
    <property type="term" value="P:smoothened signaling pathway"/>
    <property type="evidence" value="ECO:0007669"/>
    <property type="project" value="TreeGrafter"/>
</dbReference>
<sequence>MAGPLDDIRVGRFDVDVPPQKGLPSGLPVPSGYLQLSDLRTTRASDSSYSQDAATNSIAISHLCHPPLQSAQDKCIDCVVDCDGKDCQLFRPPSKEKCTEQCIVVSCSDEKSCAEVCLEETCEAEPCDGGASCTGTFEEFLQCCTDLHAYTGALCPDQTTSHFNWDCSIGDFLNTGVPQNLSGCIQLPELDARTQAFPNFAFADASLSSAAIDILSQGAGGSTNFALPSNQTTISPPQERLPVENSSPQFTCRWIGCSSAFNSMNDLAVHVNSMHLRPSSPPPRPFKRQCVDSGAGDIISCRWNDCQIYPDFSAFPGPSTGLRPEAALSLLSSHLFHDHLGLSTPPTLSTLNMTNFKETRQYLEDLEKPSDLQNQVPETSQPQSSLPADMPSKYVQLIPEPALTYSTPEPSPPPLSMIHEATHDCATTAHVCHWMNCGESFDTCAALTGHLTAAHVGGGKSRYDCHWRDCTRSGAQGFASKQKILRHLQAHTGHRPFACSECGLHFSEAATLQQHIRRHTQEKPFVCDFPGCGKAFAITGALTIHKRTHNGERPFKCKHCNRAFAESSNLSKHLKTHTGDRPYRCLEPGCGKAFARPDQLQRHRNVHTKKTHAFPCTG</sequence>